<dbReference type="PANTHER" id="PTHR42844:SF1">
    <property type="entry name" value="DIHYDRONEOPTERIN ALDOLASE 1-RELATED"/>
    <property type="match status" value="1"/>
</dbReference>
<evidence type="ECO:0000256" key="5">
    <source>
        <dbReference type="ARBA" id="ARBA00023239"/>
    </source>
</evidence>
<dbReference type="EMBL" id="JASNVK010000008">
    <property type="protein sequence ID" value="MDK4300764.1"/>
    <property type="molecule type" value="Genomic_DNA"/>
</dbReference>
<evidence type="ECO:0000313" key="10">
    <source>
        <dbReference type="EMBL" id="MDK4300764.1"/>
    </source>
</evidence>
<dbReference type="PANTHER" id="PTHR42844">
    <property type="entry name" value="DIHYDRONEOPTERIN ALDOLASE 1-RELATED"/>
    <property type="match status" value="1"/>
</dbReference>
<evidence type="ECO:0000256" key="1">
    <source>
        <dbReference type="ARBA" id="ARBA00001353"/>
    </source>
</evidence>
<dbReference type="FunFam" id="3.30.1130.10:FF:000003">
    <property type="entry name" value="7,8-dihydroneopterin aldolase"/>
    <property type="match status" value="1"/>
</dbReference>
<sequence>MDRIELKGVECYGYHGVLEEERRHGQTFYVDLTCWLDFSQAKQLDDTVNYAELAQLAHDIMTGEPEDLIEAVANRIANQALATYEQLASIEVTVHKPSAPIPLPFQDVAVVARRRR</sequence>
<comment type="pathway">
    <text evidence="2 8">Cofactor biosynthesis; tetrahydrofolate biosynthesis; 2-amino-4-hydroxy-6-hydroxymethyl-7,8-dihydropteridine diphosphate from 7,8-dihydroneopterin triphosphate: step 3/4.</text>
</comment>
<evidence type="ECO:0000256" key="2">
    <source>
        <dbReference type="ARBA" id="ARBA00005013"/>
    </source>
</evidence>
<dbReference type="NCBIfam" id="TIGR00525">
    <property type="entry name" value="folB"/>
    <property type="match status" value="1"/>
</dbReference>
<comment type="similarity">
    <text evidence="3 8">Belongs to the DHNA family.</text>
</comment>
<dbReference type="GO" id="GO:0004150">
    <property type="term" value="F:dihydroneopterin aldolase activity"/>
    <property type="evidence" value="ECO:0007669"/>
    <property type="project" value="UniProtKB-UniRule"/>
</dbReference>
<evidence type="ECO:0000313" key="13">
    <source>
        <dbReference type="Proteomes" id="UP001243856"/>
    </source>
</evidence>
<organism evidence="11 12">
    <name type="scientific">Corynebacterium propinquum</name>
    <dbReference type="NCBI Taxonomy" id="43769"/>
    <lineage>
        <taxon>Bacteria</taxon>
        <taxon>Bacillati</taxon>
        <taxon>Actinomycetota</taxon>
        <taxon>Actinomycetes</taxon>
        <taxon>Mycobacteriales</taxon>
        <taxon>Corynebacteriaceae</taxon>
        <taxon>Corynebacterium</taxon>
    </lineage>
</organism>
<dbReference type="RefSeq" id="WP_049168153.1">
    <property type="nucleotide sequence ID" value="NZ_CABIYR010000001.1"/>
</dbReference>
<protein>
    <recommendedName>
        <fullName evidence="6 8">7,8-dihydroneopterin aldolase</fullName>
        <ecNumber evidence="8">4.1.2.25</ecNumber>
    </recommendedName>
</protein>
<keyword evidence="4 8" id="KW-0289">Folate biosynthesis</keyword>
<name>A0AAP4F769_9CORY</name>
<dbReference type="InterPro" id="IPR043133">
    <property type="entry name" value="GTP-CH-I_C/QueF"/>
</dbReference>
<comment type="catalytic activity">
    <reaction evidence="1 8">
        <text>7,8-dihydroneopterin = 6-hydroxymethyl-7,8-dihydropterin + glycolaldehyde</text>
        <dbReference type="Rhea" id="RHEA:10540"/>
        <dbReference type="ChEBI" id="CHEBI:17001"/>
        <dbReference type="ChEBI" id="CHEBI:17071"/>
        <dbReference type="ChEBI" id="CHEBI:44841"/>
        <dbReference type="EC" id="4.1.2.25"/>
    </reaction>
</comment>
<feature type="domain" description="Dihydroneopterin aldolase/epimerase" evidence="9">
    <location>
        <begin position="4"/>
        <end position="114"/>
    </location>
</feature>
<dbReference type="EMBL" id="JASNVP010000001">
    <property type="protein sequence ID" value="MDK4325164.1"/>
    <property type="molecule type" value="Genomic_DNA"/>
</dbReference>
<dbReference type="SMART" id="SM00905">
    <property type="entry name" value="FolB"/>
    <property type="match status" value="1"/>
</dbReference>
<reference evidence="11 13" key="1">
    <citation type="submission" date="2023-05" db="EMBL/GenBank/DDBJ databases">
        <title>Metabolic capabilities are highly conserved among human nasal-associated Corynebacterium species in pangenomic analyses.</title>
        <authorList>
            <person name="Tran T.H."/>
            <person name="Roberts A.Q."/>
            <person name="Escapa I.F."/>
            <person name="Gao W."/>
            <person name="Conlan S."/>
            <person name="Kong H."/>
            <person name="Segre J.A."/>
            <person name="Kelly M.S."/>
            <person name="Lemon K.P."/>
        </authorList>
    </citation>
    <scope>NUCLEOTIDE SEQUENCE</scope>
    <source>
        <strain evidence="11">KPL2654</strain>
        <strain evidence="10 13">KPL2811</strain>
    </source>
</reference>
<dbReference type="GO" id="GO:0046654">
    <property type="term" value="P:tetrahydrofolate biosynthetic process"/>
    <property type="evidence" value="ECO:0007669"/>
    <property type="project" value="UniProtKB-UniRule"/>
</dbReference>
<accession>A0AAP4F769</accession>
<dbReference type="InterPro" id="IPR006157">
    <property type="entry name" value="FolB_dom"/>
</dbReference>
<dbReference type="EC" id="4.1.2.25" evidence="8"/>
<dbReference type="Proteomes" id="UP001226160">
    <property type="component" value="Unassembled WGS sequence"/>
</dbReference>
<dbReference type="Gene3D" id="3.30.1130.10">
    <property type="match status" value="1"/>
</dbReference>
<evidence type="ECO:0000313" key="12">
    <source>
        <dbReference type="Proteomes" id="UP001226160"/>
    </source>
</evidence>
<dbReference type="SUPFAM" id="SSF55620">
    <property type="entry name" value="Tetrahydrobiopterin biosynthesis enzymes-like"/>
    <property type="match status" value="1"/>
</dbReference>
<comment type="caution">
    <text evidence="11">The sequence shown here is derived from an EMBL/GenBank/DDBJ whole genome shotgun (WGS) entry which is preliminary data.</text>
</comment>
<dbReference type="Proteomes" id="UP001243856">
    <property type="component" value="Unassembled WGS sequence"/>
</dbReference>
<comment type="function">
    <text evidence="8">Catalyzes the conversion of 7,8-dihydroneopterin to 6-hydroxymethyl-7,8-dihydropterin.</text>
</comment>
<dbReference type="AlphaFoldDB" id="A0AAP4F769"/>
<dbReference type="CDD" id="cd00534">
    <property type="entry name" value="DHNA_DHNTPE"/>
    <property type="match status" value="1"/>
</dbReference>
<dbReference type="Pfam" id="PF02152">
    <property type="entry name" value="FolB"/>
    <property type="match status" value="1"/>
</dbReference>
<dbReference type="GO" id="GO:0005737">
    <property type="term" value="C:cytoplasm"/>
    <property type="evidence" value="ECO:0007669"/>
    <property type="project" value="TreeGrafter"/>
</dbReference>
<proteinExistence type="inferred from homology"/>
<dbReference type="GO" id="GO:0046656">
    <property type="term" value="P:folic acid biosynthetic process"/>
    <property type="evidence" value="ECO:0007669"/>
    <property type="project" value="UniProtKB-UniRule"/>
</dbReference>
<evidence type="ECO:0000256" key="6">
    <source>
        <dbReference type="ARBA" id="ARBA00032903"/>
    </source>
</evidence>
<dbReference type="NCBIfam" id="TIGR00526">
    <property type="entry name" value="folB_dom"/>
    <property type="match status" value="1"/>
</dbReference>
<evidence type="ECO:0000259" key="9">
    <source>
        <dbReference type="SMART" id="SM00905"/>
    </source>
</evidence>
<comment type="catalytic activity">
    <reaction evidence="7">
        <text>7,8-dihydroneopterin + O2 = 7,8-dihydroxanthopterin + glycolaldehyde + formate + H(+)</text>
        <dbReference type="Rhea" id="RHEA:45332"/>
        <dbReference type="ChEBI" id="CHEBI:15378"/>
        <dbReference type="ChEBI" id="CHEBI:15379"/>
        <dbReference type="ChEBI" id="CHEBI:15740"/>
        <dbReference type="ChEBI" id="CHEBI:17001"/>
        <dbReference type="ChEBI" id="CHEBI:17071"/>
        <dbReference type="ChEBI" id="CHEBI:85130"/>
        <dbReference type="EC" id="1.13.11.81"/>
    </reaction>
</comment>
<evidence type="ECO:0000256" key="3">
    <source>
        <dbReference type="ARBA" id="ARBA00005708"/>
    </source>
</evidence>
<evidence type="ECO:0000313" key="11">
    <source>
        <dbReference type="EMBL" id="MDK4325164.1"/>
    </source>
</evidence>
<evidence type="ECO:0000256" key="7">
    <source>
        <dbReference type="ARBA" id="ARBA00052077"/>
    </source>
</evidence>
<evidence type="ECO:0000256" key="4">
    <source>
        <dbReference type="ARBA" id="ARBA00022909"/>
    </source>
</evidence>
<keyword evidence="13" id="KW-1185">Reference proteome</keyword>
<keyword evidence="5 8" id="KW-0456">Lyase</keyword>
<evidence type="ECO:0000256" key="8">
    <source>
        <dbReference type="RuleBase" id="RU362079"/>
    </source>
</evidence>
<dbReference type="InterPro" id="IPR006156">
    <property type="entry name" value="Dihydroneopterin_aldolase"/>
</dbReference>
<gene>
    <name evidence="11" type="primary">folB</name>
    <name evidence="10" type="ORF">QPX45_05790</name>
    <name evidence="11" type="ORF">QPX54_01340</name>
</gene>